<dbReference type="SMART" id="SM00848">
    <property type="entry name" value="Inhibitor_I29"/>
    <property type="match status" value="1"/>
</dbReference>
<keyword evidence="3" id="KW-0378">Hydrolase</keyword>
<comment type="catalytic activity">
    <reaction evidence="6">
        <text>Specificity close to that of papain. As compared to cathepsin B, cathepsin L exhibits higher activity toward protein substrates, but has little activity on Z-Arg-Arg-NHMec, and no peptidyl-dipeptidase activity.</text>
        <dbReference type="EC" id="3.4.22.15"/>
    </reaction>
</comment>
<evidence type="ECO:0000256" key="6">
    <source>
        <dbReference type="ARBA" id="ARBA00036319"/>
    </source>
</evidence>
<dbReference type="AlphaFoldDB" id="A0A9J6CPC8"/>
<evidence type="ECO:0000256" key="4">
    <source>
        <dbReference type="ARBA" id="ARBA00022807"/>
    </source>
</evidence>
<dbReference type="SMART" id="SM00645">
    <property type="entry name" value="Pept_C1"/>
    <property type="match status" value="1"/>
</dbReference>
<feature type="signal peptide" evidence="9">
    <location>
        <begin position="1"/>
        <end position="17"/>
    </location>
</feature>
<comment type="similarity">
    <text evidence="1">Belongs to the peptidase C1 family.</text>
</comment>
<dbReference type="Pfam" id="PF08246">
    <property type="entry name" value="Inhibitor_I29"/>
    <property type="match status" value="1"/>
</dbReference>
<dbReference type="InterPro" id="IPR038765">
    <property type="entry name" value="Papain-like_cys_pep_sf"/>
</dbReference>
<protein>
    <recommendedName>
        <fullName evidence="7">cathepsin L</fullName>
        <ecNumber evidence="7">3.4.22.15</ecNumber>
    </recommendedName>
</protein>
<evidence type="ECO:0000256" key="1">
    <source>
        <dbReference type="ARBA" id="ARBA00008455"/>
    </source>
</evidence>
<dbReference type="EMBL" id="JADBJN010000001">
    <property type="protein sequence ID" value="KAG5683483.1"/>
    <property type="molecule type" value="Genomic_DNA"/>
</dbReference>
<evidence type="ECO:0000259" key="11">
    <source>
        <dbReference type="SMART" id="SM00848"/>
    </source>
</evidence>
<dbReference type="GO" id="GO:0006508">
    <property type="term" value="P:proteolysis"/>
    <property type="evidence" value="ECO:0007669"/>
    <property type="project" value="UniProtKB-KW"/>
</dbReference>
<dbReference type="SUPFAM" id="SSF54001">
    <property type="entry name" value="Cysteine proteinases"/>
    <property type="match status" value="1"/>
</dbReference>
<dbReference type="PROSITE" id="PS51257">
    <property type="entry name" value="PROKAR_LIPOPROTEIN"/>
    <property type="match status" value="1"/>
</dbReference>
<feature type="chain" id="PRO_5039912095" description="cathepsin L" evidence="9">
    <location>
        <begin position="18"/>
        <end position="584"/>
    </location>
</feature>
<dbReference type="Proteomes" id="UP001107558">
    <property type="component" value="Chromosome 1"/>
</dbReference>
<keyword evidence="5" id="KW-1015">Disulfide bond</keyword>
<gene>
    <name evidence="12" type="ORF">PVAND_012760</name>
</gene>
<evidence type="ECO:0000313" key="12">
    <source>
        <dbReference type="EMBL" id="KAG5683483.1"/>
    </source>
</evidence>
<dbReference type="PRINTS" id="PR00705">
    <property type="entry name" value="PAPAIN"/>
</dbReference>
<dbReference type="EC" id="3.4.22.15" evidence="7"/>
<evidence type="ECO:0000313" key="13">
    <source>
        <dbReference type="Proteomes" id="UP001107558"/>
    </source>
</evidence>
<dbReference type="InterPro" id="IPR013128">
    <property type="entry name" value="Peptidase_C1A"/>
</dbReference>
<dbReference type="InterPro" id="IPR025661">
    <property type="entry name" value="Pept_asp_AS"/>
</dbReference>
<dbReference type="Gene3D" id="1.10.287.2250">
    <property type="match status" value="1"/>
</dbReference>
<evidence type="ECO:0000256" key="7">
    <source>
        <dbReference type="ARBA" id="ARBA00038911"/>
    </source>
</evidence>
<feature type="domain" description="Cathepsin propeptide inhibitor" evidence="11">
    <location>
        <begin position="210"/>
        <end position="270"/>
    </location>
</feature>
<evidence type="ECO:0000256" key="2">
    <source>
        <dbReference type="ARBA" id="ARBA00022670"/>
    </source>
</evidence>
<dbReference type="InterPro" id="IPR025660">
    <property type="entry name" value="Pept_his_AS"/>
</dbReference>
<evidence type="ECO:0000256" key="9">
    <source>
        <dbReference type="SAM" id="SignalP"/>
    </source>
</evidence>
<reference evidence="12" key="1">
    <citation type="submission" date="2021-03" db="EMBL/GenBank/DDBJ databases">
        <title>Chromosome level genome of the anhydrobiotic midge Polypedilum vanderplanki.</title>
        <authorList>
            <person name="Yoshida Y."/>
            <person name="Kikawada T."/>
            <person name="Gusev O."/>
        </authorList>
    </citation>
    <scope>NUCLEOTIDE SEQUENCE</scope>
    <source>
        <strain evidence="12">NIAS01</strain>
        <tissue evidence="12">Whole body or cell culture</tissue>
    </source>
</reference>
<organism evidence="12 13">
    <name type="scientific">Polypedilum vanderplanki</name>
    <name type="common">Sleeping chironomid midge</name>
    <dbReference type="NCBI Taxonomy" id="319348"/>
    <lineage>
        <taxon>Eukaryota</taxon>
        <taxon>Metazoa</taxon>
        <taxon>Ecdysozoa</taxon>
        <taxon>Arthropoda</taxon>
        <taxon>Hexapoda</taxon>
        <taxon>Insecta</taxon>
        <taxon>Pterygota</taxon>
        <taxon>Neoptera</taxon>
        <taxon>Endopterygota</taxon>
        <taxon>Diptera</taxon>
        <taxon>Nematocera</taxon>
        <taxon>Chironomoidea</taxon>
        <taxon>Chironomidae</taxon>
        <taxon>Chironominae</taxon>
        <taxon>Polypedilum</taxon>
        <taxon>Polypedilum</taxon>
    </lineage>
</organism>
<dbReference type="FunFam" id="3.90.70.10:FF:000006">
    <property type="entry name" value="Cathepsin S"/>
    <property type="match status" value="1"/>
</dbReference>
<keyword evidence="13" id="KW-1185">Reference proteome</keyword>
<name>A0A9J6CPC8_POLVA</name>
<dbReference type="PANTHER" id="PTHR12411">
    <property type="entry name" value="CYSTEINE PROTEASE FAMILY C1-RELATED"/>
    <property type="match status" value="1"/>
</dbReference>
<feature type="domain" description="Peptidase C1A papain C-terminal" evidence="10">
    <location>
        <begin position="369"/>
        <end position="583"/>
    </location>
</feature>
<keyword evidence="9" id="KW-0732">Signal</keyword>
<feature type="compositionally biased region" description="Low complexity" evidence="8">
    <location>
        <begin position="334"/>
        <end position="347"/>
    </location>
</feature>
<dbReference type="Pfam" id="PF00112">
    <property type="entry name" value="Peptidase_C1"/>
    <property type="match status" value="1"/>
</dbReference>
<evidence type="ECO:0000256" key="3">
    <source>
        <dbReference type="ARBA" id="ARBA00022801"/>
    </source>
</evidence>
<feature type="region of interest" description="Disordered" evidence="8">
    <location>
        <begin position="315"/>
        <end position="350"/>
    </location>
</feature>
<feature type="compositionally biased region" description="Low complexity" evidence="8">
    <location>
        <begin position="315"/>
        <end position="326"/>
    </location>
</feature>
<dbReference type="PROSITE" id="PS00640">
    <property type="entry name" value="THIOL_PROTEASE_ASN"/>
    <property type="match status" value="1"/>
</dbReference>
<proteinExistence type="inferred from homology"/>
<sequence length="584" mass="64618">MRQIVIIGFALIASASCQIYTKIQSDGYHYNKPAPEVSFKTPEKNQCSNGAQNPPYCCLNGADNEYCQLPQPFQPAPQPVEPEQAFTLPPLPSFIPQINLPKVIPVDRPLPVNPDVSNIDIRTNAVVDQSAKPQPDITLPPLPSFIPQINLPKVIPVDRPLPVKPDVQPVVDQPAPFAPPQSQPRVEIPAKPKLTNNEYLPPLADESSEWEAWKRKYNKNYDTPEEEERRRLIFEANVDKIKRHNKDFAAGSVSFDLEINKFADMEKDEFIRFNTGIRRKGRSAAQSPTRFYGAPYPSSARAGFNAELGFDQDGFGSGRSSDSASGRFGGSSDFGGSSSDGFGSSSSAEQQGRNMMNVFMPSSSLASEVKEEVDWRKEGAITPVKNQGKCASCWAFSANGALEAHNFLRKRTGPIPLSEQNLIDCVTENDGCDGGYMTNAYEYVARNPGVDTEASYPYEQRNSTCRFKRENVGGECMTHMEIQIGNEEALKQAVATVGPVAAGIDGGQHSFQFYKSGFYYEPKCDQDVNHAVLIVGYGKTETGEEYWICKNSWDTDWGEEGYVRMAKNRNNHCGITNLASYPIV</sequence>
<accession>A0A9J6CPC8</accession>
<dbReference type="PROSITE" id="PS00639">
    <property type="entry name" value="THIOL_PROTEASE_HIS"/>
    <property type="match status" value="1"/>
</dbReference>
<keyword evidence="4" id="KW-0788">Thiol protease</keyword>
<evidence type="ECO:0000259" key="10">
    <source>
        <dbReference type="SMART" id="SM00645"/>
    </source>
</evidence>
<dbReference type="OrthoDB" id="10253408at2759"/>
<evidence type="ECO:0000256" key="5">
    <source>
        <dbReference type="ARBA" id="ARBA00023157"/>
    </source>
</evidence>
<dbReference type="GO" id="GO:0004197">
    <property type="term" value="F:cysteine-type endopeptidase activity"/>
    <property type="evidence" value="ECO:0007669"/>
    <property type="project" value="UniProtKB-EC"/>
</dbReference>
<dbReference type="InterPro" id="IPR039417">
    <property type="entry name" value="Peptidase_C1A_papain-like"/>
</dbReference>
<dbReference type="InterPro" id="IPR000668">
    <property type="entry name" value="Peptidase_C1A_C"/>
</dbReference>
<dbReference type="CDD" id="cd02248">
    <property type="entry name" value="Peptidase_C1A"/>
    <property type="match status" value="1"/>
</dbReference>
<dbReference type="InterPro" id="IPR013201">
    <property type="entry name" value="Prot_inhib_I29"/>
</dbReference>
<keyword evidence="2" id="KW-0645">Protease</keyword>
<comment type="caution">
    <text evidence="12">The sequence shown here is derived from an EMBL/GenBank/DDBJ whole genome shotgun (WGS) entry which is preliminary data.</text>
</comment>
<dbReference type="Gene3D" id="3.90.70.10">
    <property type="entry name" value="Cysteine proteinases"/>
    <property type="match status" value="1"/>
</dbReference>
<evidence type="ECO:0000256" key="8">
    <source>
        <dbReference type="SAM" id="MobiDB-lite"/>
    </source>
</evidence>